<dbReference type="InterPro" id="IPR036770">
    <property type="entry name" value="Ankyrin_rpt-contain_sf"/>
</dbReference>
<feature type="repeat" description="ANK" evidence="3">
    <location>
        <begin position="1327"/>
        <end position="1359"/>
    </location>
</feature>
<protein>
    <submittedName>
        <fullName evidence="6">Uncharacterized protein</fullName>
    </submittedName>
</protein>
<feature type="domain" description="GPI inositol-deacylase winged helix" evidence="4">
    <location>
        <begin position="441"/>
        <end position="514"/>
    </location>
</feature>
<evidence type="ECO:0000256" key="3">
    <source>
        <dbReference type="PROSITE-ProRule" id="PRU00023"/>
    </source>
</evidence>
<evidence type="ECO:0000313" key="6">
    <source>
        <dbReference type="EMBL" id="CEL07027.1"/>
    </source>
</evidence>
<keyword evidence="2 3" id="KW-0040">ANK repeat</keyword>
<evidence type="ECO:0000313" key="7">
    <source>
        <dbReference type="Proteomes" id="UP000054771"/>
    </source>
</evidence>
<feature type="repeat" description="ANK" evidence="3">
    <location>
        <begin position="1534"/>
        <end position="1566"/>
    </location>
</feature>
<dbReference type="PANTHER" id="PTHR24198">
    <property type="entry name" value="ANKYRIN REPEAT AND PROTEIN KINASE DOMAIN-CONTAINING PROTEIN"/>
    <property type="match status" value="1"/>
</dbReference>
<dbReference type="Proteomes" id="UP000054771">
    <property type="component" value="Unassembled WGS sequence"/>
</dbReference>
<dbReference type="InterPro" id="IPR056884">
    <property type="entry name" value="NPHP3-like_N"/>
</dbReference>
<reference evidence="7" key="1">
    <citation type="journal article" date="2016" name="Genome Announc.">
        <title>Draft genome sequences of fungus Aspergillus calidoustus.</title>
        <authorList>
            <person name="Horn F."/>
            <person name="Linde J."/>
            <person name="Mattern D.J."/>
            <person name="Walther G."/>
            <person name="Guthke R."/>
            <person name="Scherlach K."/>
            <person name="Martin K."/>
            <person name="Brakhage A.A."/>
            <person name="Petzke L."/>
            <person name="Valiante V."/>
        </authorList>
    </citation>
    <scope>NUCLEOTIDE SEQUENCE [LARGE SCALE GENOMIC DNA]</scope>
    <source>
        <strain evidence="7">SF006504</strain>
    </source>
</reference>
<proteinExistence type="predicted"/>
<dbReference type="Pfam" id="PF22939">
    <property type="entry name" value="WHD_GPIID"/>
    <property type="match status" value="1"/>
</dbReference>
<feature type="repeat" description="ANK" evidence="3">
    <location>
        <begin position="1484"/>
        <end position="1516"/>
    </location>
</feature>
<keyword evidence="1" id="KW-0677">Repeat</keyword>
<evidence type="ECO:0000256" key="1">
    <source>
        <dbReference type="ARBA" id="ARBA00022737"/>
    </source>
</evidence>
<dbReference type="OrthoDB" id="4160516at2759"/>
<sequence>MAEALGVAVNIAAVLQLATEIAQLSYNYARDVKNAPKTQKQYLQEVSALMEVLFRVEQAIHDAETTGLHTERPPSLSDDTLMDCYKALSGLEFDLQKRRSRFLQPFHEKEWRAHIDMLHKFRSLFADFLASCILVTGNATYKKVSLLNQEQDRSILLTWLPPSNAAVRQRPAPCPGTGTAFLKQDAVQEWLSRSSDFLWCYGPPGVGKSCLASLVVDDLLRNRVPSGSPVISFFCDFSSQDQQNTLHILHSLLRQMIEQGSPETLASIKEACKDPGKLQNANEVAQLIATAGLSQPVYLLVDAIDELRDPSALLSHFSSFISAGISVLVTSRDLPHIRKKMKMATHVEISSDPEDLKVYVESRFRDSDFSDEVEEEPSLIDDVVAKSSGLFLLARLVLDDILELSSVKRIRKAIAKPQASLEQAFEATLGRIDAQSKTRSLLARRLLGWITYAPRRLKMEEIICAFSVEDDDEFDPDNGPNPDILLRSCLGLVVVDPSDKTVGLVHTTAYEFLKPGNISETQTNIDIAGTCLRYMTMKHLARPCNSATEMSQRLTQMPFLEYAAKHWGRHISGADNETRLEQLVLKLLRDNGLRNSAFQALQYRLDLSDQSLAEDIFQSMPTDQQALHIAAYWGFTHTAEELLATGEDVSSLDSHKWTPIHWACSRNHEALVQLLLRHGAEPKAQDIQGWTPLFWAAFNGNSRIVRLLLDHGADHLARSSLGWTALHWAVSSGHSDCVKLLLEHHAQSEPEQPQFHQMSVEEVEAYAESLLPLEIAADGNDANIFDLLVQYLQTPGGEVGDAQFNAIWSSSRFDSPISVNPWRTLTKGEQVQGREYYVPKLSRYNVDGPNGYRSDPVTWKSALLLSAIRDEQLSSVQLLIQSGADVQYGNALHIAACREDPRFVECLLKAGAEPNEYNARGRSALHEAVLNGFIDTIKALIDGGADVNQPMRDETKTESFWSRGMYNTVDGSTPLIQACGFSLFRPKSELAVNIARLLLSRGADPGLQDSSGMTALHYAVMRPYPALIRLLIDAGSPLDTAEQDGRLPIHILATCQEKYLSETDLQETVKLILGPDRYDTTRNRLNTPAIGRQGVRRKKVDLGDTSNPSEEELAKGRTPMEIALKNKRWRVTILFYEFGAELPKEIQLGPILAAAAQDLDVNVVDLLLDQGVKPPESLVSGLVSAFIEKCKDGYRPDDRHALFDDILGKVVGAGANIDYRSQEGDTPLTALIAASGVTESHKAFPRFVSLGADIFAPSEKTFDPILTAALYGDEQVLHDLIDWAKNVENQHHWTEGLREIEPKTEGNFLRVSRGLQRAEALDNVNSEGRTLLHLAAETGNVRLVETLLSCGARADITDAKDWLPVHCAGFAQQAGALKALLFFSGDEFSLSNVAAPAPAPDKSFWLEALVKPNDISLNVLHCAVRENNVGMVEHLLAYGMDPNTKMPDGWKTGPILCDAAYKGRSELVSTLLAHGATVAATDNYGWNALHNACYAGHTDLALTLIKAGVNVHTPTVQWNNPSYKPTALYEGNPWAGTPLHLAVMAGNAELVRILLDMDVNIRASTSCGQQYLSIPAHGPTALHLALDTGTFYARKGQALDKDRLTIAQWLVERGEMVNGVIGKFKMRDVLMFKEFPGLWDALREGERAAQEARNDNHSG</sequence>
<feature type="repeat" description="ANK" evidence="3">
    <location>
        <begin position="970"/>
        <end position="1010"/>
    </location>
</feature>
<dbReference type="Pfam" id="PF24883">
    <property type="entry name" value="NPHP3_N"/>
    <property type="match status" value="1"/>
</dbReference>
<dbReference type="InterPro" id="IPR027417">
    <property type="entry name" value="P-loop_NTPase"/>
</dbReference>
<dbReference type="SUPFAM" id="SSF52540">
    <property type="entry name" value="P-loop containing nucleoside triphosphate hydrolases"/>
    <property type="match status" value="1"/>
</dbReference>
<feature type="repeat" description="ANK" evidence="3">
    <location>
        <begin position="920"/>
        <end position="952"/>
    </location>
</feature>
<dbReference type="STRING" id="454130.A0A0U5G5Z1"/>
<feature type="repeat" description="ANK" evidence="3">
    <location>
        <begin position="1011"/>
        <end position="1043"/>
    </location>
</feature>
<feature type="repeat" description="ANK" evidence="3">
    <location>
        <begin position="622"/>
        <end position="654"/>
    </location>
</feature>
<dbReference type="InterPro" id="IPR054471">
    <property type="entry name" value="GPIID_WHD"/>
</dbReference>
<dbReference type="PROSITE" id="PS50297">
    <property type="entry name" value="ANK_REP_REGION"/>
    <property type="match status" value="8"/>
</dbReference>
<dbReference type="Pfam" id="PF12796">
    <property type="entry name" value="Ank_2"/>
    <property type="match status" value="4"/>
</dbReference>
<accession>A0A0U5G5Z1</accession>
<dbReference type="SUPFAM" id="SSF48403">
    <property type="entry name" value="Ankyrin repeat"/>
    <property type="match status" value="4"/>
</dbReference>
<evidence type="ECO:0000259" key="4">
    <source>
        <dbReference type="Pfam" id="PF22939"/>
    </source>
</evidence>
<dbReference type="Gene3D" id="3.40.50.300">
    <property type="entry name" value="P-loop containing nucleotide triphosphate hydrolases"/>
    <property type="match status" value="1"/>
</dbReference>
<dbReference type="Gene3D" id="1.25.40.20">
    <property type="entry name" value="Ankyrin repeat-containing domain"/>
    <property type="match status" value="5"/>
</dbReference>
<name>A0A0U5G5Z1_ASPCI</name>
<feature type="repeat" description="ANK" evidence="3">
    <location>
        <begin position="887"/>
        <end position="919"/>
    </location>
</feature>
<keyword evidence="7" id="KW-1185">Reference proteome</keyword>
<dbReference type="InterPro" id="IPR002110">
    <property type="entry name" value="Ankyrin_rpt"/>
</dbReference>
<dbReference type="EMBL" id="CDMC01000008">
    <property type="protein sequence ID" value="CEL07027.1"/>
    <property type="molecule type" value="Genomic_DNA"/>
</dbReference>
<feature type="repeat" description="ANK" evidence="3">
    <location>
        <begin position="688"/>
        <end position="720"/>
    </location>
</feature>
<dbReference type="Pfam" id="PF00023">
    <property type="entry name" value="Ank"/>
    <property type="match status" value="2"/>
</dbReference>
<organism evidence="6 7">
    <name type="scientific">Aspergillus calidoustus</name>
    <dbReference type="NCBI Taxonomy" id="454130"/>
    <lineage>
        <taxon>Eukaryota</taxon>
        <taxon>Fungi</taxon>
        <taxon>Dikarya</taxon>
        <taxon>Ascomycota</taxon>
        <taxon>Pezizomycotina</taxon>
        <taxon>Eurotiomycetes</taxon>
        <taxon>Eurotiomycetidae</taxon>
        <taxon>Eurotiales</taxon>
        <taxon>Aspergillaceae</taxon>
        <taxon>Aspergillus</taxon>
        <taxon>Aspergillus subgen. Nidulantes</taxon>
    </lineage>
</organism>
<gene>
    <name evidence="6" type="ORF">ASPCAL10193</name>
</gene>
<dbReference type="SMART" id="SM00248">
    <property type="entry name" value="ANK"/>
    <property type="match status" value="20"/>
</dbReference>
<dbReference type="PROSITE" id="PS50088">
    <property type="entry name" value="ANK_REPEAT"/>
    <property type="match status" value="11"/>
</dbReference>
<evidence type="ECO:0000259" key="5">
    <source>
        <dbReference type="Pfam" id="PF24883"/>
    </source>
</evidence>
<feature type="repeat" description="ANK" evidence="3">
    <location>
        <begin position="721"/>
        <end position="753"/>
    </location>
</feature>
<dbReference type="OMA" id="CLRYMCL"/>
<dbReference type="PRINTS" id="PR01415">
    <property type="entry name" value="ANKYRIN"/>
</dbReference>
<evidence type="ECO:0000256" key="2">
    <source>
        <dbReference type="ARBA" id="ARBA00023043"/>
    </source>
</evidence>
<dbReference type="PANTHER" id="PTHR24198:SF165">
    <property type="entry name" value="ANKYRIN REPEAT-CONTAINING PROTEIN-RELATED"/>
    <property type="match status" value="1"/>
</dbReference>
<feature type="domain" description="Nephrocystin 3-like N-terminal" evidence="5">
    <location>
        <begin position="176"/>
        <end position="332"/>
    </location>
</feature>
<feature type="repeat" description="ANK" evidence="3">
    <location>
        <begin position="655"/>
        <end position="687"/>
    </location>
</feature>